<feature type="region of interest" description="Disordered" evidence="2">
    <location>
        <begin position="44"/>
        <end position="70"/>
    </location>
</feature>
<dbReference type="AlphaFoldDB" id="A0A5C3MXA5"/>
<dbReference type="PANTHER" id="PTHR46910:SF38">
    <property type="entry name" value="ZN(2)-C6 FUNGAL-TYPE DOMAIN-CONTAINING PROTEIN"/>
    <property type="match status" value="1"/>
</dbReference>
<keyword evidence="5" id="KW-1185">Reference proteome</keyword>
<reference evidence="4 5" key="1">
    <citation type="journal article" date="2019" name="Nat. Ecol. Evol.">
        <title>Megaphylogeny resolves global patterns of mushroom evolution.</title>
        <authorList>
            <person name="Varga T."/>
            <person name="Krizsan K."/>
            <person name="Foldi C."/>
            <person name="Dima B."/>
            <person name="Sanchez-Garcia M."/>
            <person name="Sanchez-Ramirez S."/>
            <person name="Szollosi G.J."/>
            <person name="Szarkandi J.G."/>
            <person name="Papp V."/>
            <person name="Albert L."/>
            <person name="Andreopoulos W."/>
            <person name="Angelini C."/>
            <person name="Antonin V."/>
            <person name="Barry K.W."/>
            <person name="Bougher N.L."/>
            <person name="Buchanan P."/>
            <person name="Buyck B."/>
            <person name="Bense V."/>
            <person name="Catcheside P."/>
            <person name="Chovatia M."/>
            <person name="Cooper J."/>
            <person name="Damon W."/>
            <person name="Desjardin D."/>
            <person name="Finy P."/>
            <person name="Geml J."/>
            <person name="Haridas S."/>
            <person name="Hughes K."/>
            <person name="Justo A."/>
            <person name="Karasinski D."/>
            <person name="Kautmanova I."/>
            <person name="Kiss B."/>
            <person name="Kocsube S."/>
            <person name="Kotiranta H."/>
            <person name="LaButti K.M."/>
            <person name="Lechner B.E."/>
            <person name="Liimatainen K."/>
            <person name="Lipzen A."/>
            <person name="Lukacs Z."/>
            <person name="Mihaltcheva S."/>
            <person name="Morgado L.N."/>
            <person name="Niskanen T."/>
            <person name="Noordeloos M.E."/>
            <person name="Ohm R.A."/>
            <person name="Ortiz-Santana B."/>
            <person name="Ovrebo C."/>
            <person name="Racz N."/>
            <person name="Riley R."/>
            <person name="Savchenko A."/>
            <person name="Shiryaev A."/>
            <person name="Soop K."/>
            <person name="Spirin V."/>
            <person name="Szebenyi C."/>
            <person name="Tomsovsky M."/>
            <person name="Tulloss R.E."/>
            <person name="Uehling J."/>
            <person name="Grigoriev I.V."/>
            <person name="Vagvolgyi C."/>
            <person name="Papp T."/>
            <person name="Martin F.M."/>
            <person name="Miettinen O."/>
            <person name="Hibbett D.S."/>
            <person name="Nagy L.G."/>
        </authorList>
    </citation>
    <scope>NUCLEOTIDE SEQUENCE [LARGE SCALE GENOMIC DNA]</scope>
    <source>
        <strain evidence="4 5">OMC1185</strain>
    </source>
</reference>
<feature type="compositionally biased region" description="Polar residues" evidence="2">
    <location>
        <begin position="726"/>
        <end position="738"/>
    </location>
</feature>
<name>A0A5C3MXA5_9AGAM</name>
<feature type="region of interest" description="Disordered" evidence="2">
    <location>
        <begin position="590"/>
        <end position="644"/>
    </location>
</feature>
<gene>
    <name evidence="4" type="ORF">OE88DRAFT_1737564</name>
</gene>
<accession>A0A5C3MXA5</accession>
<dbReference type="GO" id="GO:0006351">
    <property type="term" value="P:DNA-templated transcription"/>
    <property type="evidence" value="ECO:0007669"/>
    <property type="project" value="InterPro"/>
</dbReference>
<dbReference type="PANTHER" id="PTHR46910">
    <property type="entry name" value="TRANSCRIPTION FACTOR PDR1"/>
    <property type="match status" value="1"/>
</dbReference>
<evidence type="ECO:0000256" key="1">
    <source>
        <dbReference type="ARBA" id="ARBA00023242"/>
    </source>
</evidence>
<evidence type="ECO:0000313" key="5">
    <source>
        <dbReference type="Proteomes" id="UP000305948"/>
    </source>
</evidence>
<feature type="compositionally biased region" description="Basic and acidic residues" evidence="2">
    <location>
        <begin position="607"/>
        <end position="624"/>
    </location>
</feature>
<dbReference type="Pfam" id="PF04082">
    <property type="entry name" value="Fungal_trans"/>
    <property type="match status" value="1"/>
</dbReference>
<organism evidence="4 5">
    <name type="scientific">Heliocybe sulcata</name>
    <dbReference type="NCBI Taxonomy" id="5364"/>
    <lineage>
        <taxon>Eukaryota</taxon>
        <taxon>Fungi</taxon>
        <taxon>Dikarya</taxon>
        <taxon>Basidiomycota</taxon>
        <taxon>Agaricomycotina</taxon>
        <taxon>Agaricomycetes</taxon>
        <taxon>Gloeophyllales</taxon>
        <taxon>Gloeophyllaceae</taxon>
        <taxon>Heliocybe</taxon>
    </lineage>
</organism>
<keyword evidence="1" id="KW-0539">Nucleus</keyword>
<feature type="domain" description="Xylanolytic transcriptional activator regulatory" evidence="3">
    <location>
        <begin position="294"/>
        <end position="368"/>
    </location>
</feature>
<dbReference type="CDD" id="cd12148">
    <property type="entry name" value="fungal_TF_MHR"/>
    <property type="match status" value="1"/>
</dbReference>
<proteinExistence type="predicted"/>
<sequence length="805" mass="89616">MDIFRTITSLDNRLNRMERLLDKLSSADTTTEASSAAVVHHVASTAGPSGTSSSTTSASGTVPSTPEYSSWNKSLDPVCLVDPDDLHAFTGEEENMLAGLADHFASMSLRPVHRRYIGQSSGFRLLQDTFSLKHGYSKNSLSNAKFGARIRPEFWSSNPWEDISSLELNFTYQFPPDDLMDSLINNYFFHVNNFLPLLHEPTFRQTVSDQVHIHDQAFANLLLLVCACGSRYSDDPRVLLDGYDSWHSAGWKYTRQLQARLATKSLLAPPTLYDMQSYAVSSIFYAASSSPEISWVVAGIGIRAGQDLGIHRRQVGAFGALTIETEQWRRAFWVLVALDRDASSTLGRPCAVQDDDFDLDMPAECDDEYWTSQDPEMVFKQPAGRPSKLAYFTWAIKLDQILAFTHRTIYSINKSKLMMGFVGKEWEQRVVAQLDSTLNEWVDSLPEHLRWDPHRENELFFLQSAYLYCNYYRLQILVHRPFIPKPGKPSVLPSLAICTNAARSYIHVIDVLRHRYRGPFLPCIYPGLFGACVVILFNIWAGKRSGVSVDPSKEMQEVRKGMLAVQQCEARWHIAGRLYDMLCQLADAGDVPLPDPRPPSQKKRSKDSHEDGGLGDSSRSEHYAESVSHGTSPSTNSVNPPLTDNDSYLESVALLMKSSDLPLHSDELARLPVHVDFDLLHYNVRPMATADSLSGLPYAGDAGTSSSGAAMAPVYANSNLGGTRTLYQTSSGDSNQLANGGHPPHLPLPSEVPPFNARSDASEHQFHTVAQDDIFNMWSTAPCGFGFDEWGNYITNVGESYISPE</sequence>
<evidence type="ECO:0000256" key="2">
    <source>
        <dbReference type="SAM" id="MobiDB-lite"/>
    </source>
</evidence>
<protein>
    <recommendedName>
        <fullName evidence="3">Xylanolytic transcriptional activator regulatory domain-containing protein</fullName>
    </recommendedName>
</protein>
<dbReference type="InterPro" id="IPR007219">
    <property type="entry name" value="XnlR_reg_dom"/>
</dbReference>
<dbReference type="Proteomes" id="UP000305948">
    <property type="component" value="Unassembled WGS sequence"/>
</dbReference>
<dbReference type="GO" id="GO:0003677">
    <property type="term" value="F:DNA binding"/>
    <property type="evidence" value="ECO:0007669"/>
    <property type="project" value="InterPro"/>
</dbReference>
<dbReference type="SMART" id="SM00906">
    <property type="entry name" value="Fungal_trans"/>
    <property type="match status" value="1"/>
</dbReference>
<dbReference type="STRING" id="5364.A0A5C3MXA5"/>
<feature type="compositionally biased region" description="Polar residues" evidence="2">
    <location>
        <begin position="628"/>
        <end position="644"/>
    </location>
</feature>
<dbReference type="EMBL" id="ML213518">
    <property type="protein sequence ID" value="TFK48796.1"/>
    <property type="molecule type" value="Genomic_DNA"/>
</dbReference>
<evidence type="ECO:0000313" key="4">
    <source>
        <dbReference type="EMBL" id="TFK48796.1"/>
    </source>
</evidence>
<dbReference type="InterPro" id="IPR050987">
    <property type="entry name" value="AtrR-like"/>
</dbReference>
<feature type="region of interest" description="Disordered" evidence="2">
    <location>
        <begin position="726"/>
        <end position="761"/>
    </location>
</feature>
<evidence type="ECO:0000259" key="3">
    <source>
        <dbReference type="SMART" id="SM00906"/>
    </source>
</evidence>
<dbReference type="GO" id="GO:0008270">
    <property type="term" value="F:zinc ion binding"/>
    <property type="evidence" value="ECO:0007669"/>
    <property type="project" value="InterPro"/>
</dbReference>
<dbReference type="OrthoDB" id="4456959at2759"/>
<dbReference type="GO" id="GO:0003700">
    <property type="term" value="F:DNA-binding transcription factor activity"/>
    <property type="evidence" value="ECO:0007669"/>
    <property type="project" value="InterPro"/>
</dbReference>
<feature type="compositionally biased region" description="Low complexity" evidence="2">
    <location>
        <begin position="44"/>
        <end position="66"/>
    </location>
</feature>